<keyword evidence="2" id="KW-0378">Hydrolase</keyword>
<protein>
    <submittedName>
        <fullName evidence="2">Alpha/beta hydrolase</fullName>
    </submittedName>
</protein>
<evidence type="ECO:0000313" key="3">
    <source>
        <dbReference type="Proteomes" id="UP001202134"/>
    </source>
</evidence>
<sequence>MKMLSNNGFNSFCRRSTLYRFLVCCSLLCSLITSFHLTASASELTLNPPQASQALEIMDTARNRLIPVELYHPSSKFACTPDKPCPVVILSSGYGLLHTDYQFISHFFQQHGSLVIAVRHELPSDPSLSGIQPFMDTRSENWQRGANTLDFIHEYFSGDELHAEAHHYANYDFNHITLVGHSNGGDISAWLADYGVVSNKSKLNAAGANKSTNKQVQYVARIITLDHRRVALPRSPDIEVLSIRASDYPADEGVLPGVDEDAANISVVTIEKARHNDMNDYGPEWLKNEIVRIIAKQFYNAE</sequence>
<organism evidence="2 3">
    <name type="scientific">Shewanella electrodiphila</name>
    <dbReference type="NCBI Taxonomy" id="934143"/>
    <lineage>
        <taxon>Bacteria</taxon>
        <taxon>Pseudomonadati</taxon>
        <taxon>Pseudomonadota</taxon>
        <taxon>Gammaproteobacteria</taxon>
        <taxon>Alteromonadales</taxon>
        <taxon>Shewanellaceae</taxon>
        <taxon>Shewanella</taxon>
    </lineage>
</organism>
<feature type="signal peptide" evidence="1">
    <location>
        <begin position="1"/>
        <end position="41"/>
    </location>
</feature>
<dbReference type="Gene3D" id="3.40.50.1820">
    <property type="entry name" value="alpha/beta hydrolase"/>
    <property type="match status" value="1"/>
</dbReference>
<keyword evidence="3" id="KW-1185">Reference proteome</keyword>
<keyword evidence="1" id="KW-0732">Signal</keyword>
<name>A0ABT0KLY5_9GAMM</name>
<evidence type="ECO:0000256" key="1">
    <source>
        <dbReference type="SAM" id="SignalP"/>
    </source>
</evidence>
<accession>A0ABT0KLY5</accession>
<gene>
    <name evidence="2" type="ORF">L2737_05200</name>
</gene>
<dbReference type="RefSeq" id="WP_248954997.1">
    <property type="nucleotide sequence ID" value="NZ_JAKIKU010000002.1"/>
</dbReference>
<dbReference type="SUPFAM" id="SSF53474">
    <property type="entry name" value="alpha/beta-Hydrolases"/>
    <property type="match status" value="1"/>
</dbReference>
<comment type="caution">
    <text evidence="2">The sequence shown here is derived from an EMBL/GenBank/DDBJ whole genome shotgun (WGS) entry which is preliminary data.</text>
</comment>
<dbReference type="Proteomes" id="UP001202134">
    <property type="component" value="Unassembled WGS sequence"/>
</dbReference>
<proteinExistence type="predicted"/>
<reference evidence="2 3" key="1">
    <citation type="submission" date="2022-01" db="EMBL/GenBank/DDBJ databases">
        <title>Whole genome-based taxonomy of the Shewanellaceae.</title>
        <authorList>
            <person name="Martin-Rodriguez A.J."/>
        </authorList>
    </citation>
    <scope>NUCLEOTIDE SEQUENCE [LARGE SCALE GENOMIC DNA]</scope>
    <source>
        <strain evidence="2 3">DSM 24955</strain>
    </source>
</reference>
<dbReference type="GO" id="GO:0016787">
    <property type="term" value="F:hydrolase activity"/>
    <property type="evidence" value="ECO:0007669"/>
    <property type="project" value="UniProtKB-KW"/>
</dbReference>
<feature type="chain" id="PRO_5046586532" evidence="1">
    <location>
        <begin position="42"/>
        <end position="302"/>
    </location>
</feature>
<dbReference type="EMBL" id="JAKIKU010000002">
    <property type="protein sequence ID" value="MCL1044724.1"/>
    <property type="molecule type" value="Genomic_DNA"/>
</dbReference>
<evidence type="ECO:0000313" key="2">
    <source>
        <dbReference type="EMBL" id="MCL1044724.1"/>
    </source>
</evidence>
<dbReference type="InterPro" id="IPR029058">
    <property type="entry name" value="AB_hydrolase_fold"/>
</dbReference>